<comment type="catalytic activity">
    <reaction evidence="9">
        <text>L-seryl-[protein] + ATP = O-phospho-L-seryl-[protein] + ADP + H(+)</text>
        <dbReference type="Rhea" id="RHEA:17989"/>
        <dbReference type="Rhea" id="RHEA-COMP:9863"/>
        <dbReference type="Rhea" id="RHEA-COMP:11604"/>
        <dbReference type="ChEBI" id="CHEBI:15378"/>
        <dbReference type="ChEBI" id="CHEBI:29999"/>
        <dbReference type="ChEBI" id="CHEBI:30616"/>
        <dbReference type="ChEBI" id="CHEBI:83421"/>
        <dbReference type="ChEBI" id="CHEBI:456216"/>
        <dbReference type="EC" id="2.7.11.1"/>
    </reaction>
</comment>
<dbReference type="GO" id="GO:0030247">
    <property type="term" value="F:polysaccharide binding"/>
    <property type="evidence" value="ECO:0007669"/>
    <property type="project" value="InterPro"/>
</dbReference>
<organism evidence="13 14">
    <name type="scientific">Corchorus capsularis</name>
    <name type="common">Jute</name>
    <dbReference type="NCBI Taxonomy" id="210143"/>
    <lineage>
        <taxon>Eukaryota</taxon>
        <taxon>Viridiplantae</taxon>
        <taxon>Streptophyta</taxon>
        <taxon>Embryophyta</taxon>
        <taxon>Tracheophyta</taxon>
        <taxon>Spermatophyta</taxon>
        <taxon>Magnoliopsida</taxon>
        <taxon>eudicotyledons</taxon>
        <taxon>Gunneridae</taxon>
        <taxon>Pentapetalae</taxon>
        <taxon>rosids</taxon>
        <taxon>malvids</taxon>
        <taxon>Malvales</taxon>
        <taxon>Malvaceae</taxon>
        <taxon>Grewioideae</taxon>
        <taxon>Apeibeae</taxon>
        <taxon>Corchorus</taxon>
    </lineage>
</organism>
<dbReference type="PANTHER" id="PTHR33138">
    <property type="entry name" value="OS01G0690200 PROTEIN"/>
    <property type="match status" value="1"/>
</dbReference>
<evidence type="ECO:0000256" key="2">
    <source>
        <dbReference type="ARBA" id="ARBA00012513"/>
    </source>
</evidence>
<reference evidence="13 14" key="1">
    <citation type="submission" date="2013-09" db="EMBL/GenBank/DDBJ databases">
        <title>Corchorus capsularis genome sequencing.</title>
        <authorList>
            <person name="Alam M."/>
            <person name="Haque M.S."/>
            <person name="Islam M.S."/>
            <person name="Emdad E.M."/>
            <person name="Islam M.M."/>
            <person name="Ahmed B."/>
            <person name="Halim A."/>
            <person name="Hossen Q.M.M."/>
            <person name="Hossain M.Z."/>
            <person name="Ahmed R."/>
            <person name="Khan M.M."/>
            <person name="Islam R."/>
            <person name="Rashid M.M."/>
            <person name="Khan S.A."/>
            <person name="Rahman M.S."/>
            <person name="Alam M."/>
        </authorList>
    </citation>
    <scope>NUCLEOTIDE SEQUENCE [LARGE SCALE GENOMIC DNA]</scope>
    <source>
        <strain evidence="14">cv. CVL-1</strain>
        <tissue evidence="13">Whole seedling</tissue>
    </source>
</reference>
<evidence type="ECO:0000256" key="1">
    <source>
        <dbReference type="ARBA" id="ARBA00004167"/>
    </source>
</evidence>
<evidence type="ECO:0000256" key="6">
    <source>
        <dbReference type="ARBA" id="ARBA00023136"/>
    </source>
</evidence>
<comment type="catalytic activity">
    <reaction evidence="8">
        <text>L-threonyl-[protein] + ATP = O-phospho-L-threonyl-[protein] + ADP + H(+)</text>
        <dbReference type="Rhea" id="RHEA:46608"/>
        <dbReference type="Rhea" id="RHEA-COMP:11060"/>
        <dbReference type="Rhea" id="RHEA-COMP:11605"/>
        <dbReference type="ChEBI" id="CHEBI:15378"/>
        <dbReference type="ChEBI" id="CHEBI:30013"/>
        <dbReference type="ChEBI" id="CHEBI:30616"/>
        <dbReference type="ChEBI" id="CHEBI:61977"/>
        <dbReference type="ChEBI" id="CHEBI:456216"/>
        <dbReference type="EC" id="2.7.11.1"/>
    </reaction>
</comment>
<feature type="domain" description="EGF-like" evidence="12">
    <location>
        <begin position="700"/>
        <end position="737"/>
    </location>
</feature>
<dbReference type="InterPro" id="IPR025287">
    <property type="entry name" value="WAK_GUB"/>
</dbReference>
<dbReference type="GO" id="GO:0016020">
    <property type="term" value="C:membrane"/>
    <property type="evidence" value="ECO:0007669"/>
    <property type="project" value="UniProtKB-SubCell"/>
</dbReference>
<evidence type="ECO:0000256" key="8">
    <source>
        <dbReference type="ARBA" id="ARBA00047899"/>
    </source>
</evidence>
<feature type="signal peptide" evidence="11">
    <location>
        <begin position="1"/>
        <end position="27"/>
    </location>
</feature>
<dbReference type="GO" id="GO:0004674">
    <property type="term" value="F:protein serine/threonine kinase activity"/>
    <property type="evidence" value="ECO:0007669"/>
    <property type="project" value="UniProtKB-KW"/>
</dbReference>
<evidence type="ECO:0000256" key="10">
    <source>
        <dbReference type="PROSITE-ProRule" id="PRU00076"/>
    </source>
</evidence>
<evidence type="ECO:0000256" key="3">
    <source>
        <dbReference type="ARBA" id="ARBA00022692"/>
    </source>
</evidence>
<evidence type="ECO:0000256" key="4">
    <source>
        <dbReference type="ARBA" id="ARBA00022729"/>
    </source>
</evidence>
<feature type="disulfide bond" evidence="10">
    <location>
        <begin position="727"/>
        <end position="736"/>
    </location>
</feature>
<accession>A0A1R3ICG3</accession>
<dbReference type="STRING" id="210143.A0A1R3ICG3"/>
<keyword evidence="6" id="KW-0472">Membrane</keyword>
<dbReference type="Pfam" id="PF13947">
    <property type="entry name" value="GUB_WAK_bind"/>
    <property type="match status" value="2"/>
</dbReference>
<dbReference type="Gramene" id="OMO80248">
    <property type="protein sequence ID" value="OMO80248"/>
    <property type="gene ID" value="CCACVL1_13094"/>
</dbReference>
<keyword evidence="10" id="KW-0245">EGF-like domain</keyword>
<dbReference type="Pfam" id="PF14380">
    <property type="entry name" value="WAK_assoc"/>
    <property type="match status" value="3"/>
</dbReference>
<proteinExistence type="predicted"/>
<name>A0A1R3ICG3_COCAP</name>
<evidence type="ECO:0000256" key="7">
    <source>
        <dbReference type="ARBA" id="ARBA00023180"/>
    </source>
</evidence>
<evidence type="ECO:0000256" key="9">
    <source>
        <dbReference type="ARBA" id="ARBA00048679"/>
    </source>
</evidence>
<dbReference type="InterPro" id="IPR000742">
    <property type="entry name" value="EGF"/>
</dbReference>
<evidence type="ECO:0000256" key="11">
    <source>
        <dbReference type="SAM" id="SignalP"/>
    </source>
</evidence>
<dbReference type="PANTHER" id="PTHR33138:SF72">
    <property type="entry name" value="WALL-ASSOCIATED RECEPTOR KINASE CARBOXY-TERMINAL PROTEIN"/>
    <property type="match status" value="1"/>
</dbReference>
<keyword evidence="7" id="KW-0325">Glycoprotein</keyword>
<keyword evidence="5" id="KW-1133">Transmembrane helix</keyword>
<dbReference type="OrthoDB" id="4062651at2759"/>
<dbReference type="InterPro" id="IPR032872">
    <property type="entry name" value="WAK_assoc_C"/>
</dbReference>
<protein>
    <recommendedName>
        <fullName evidence="2">non-specific serine/threonine protein kinase</fullName>
        <ecNumber evidence="2">2.7.11.1</ecNumber>
    </recommendedName>
</protein>
<keyword evidence="14" id="KW-1185">Reference proteome</keyword>
<evidence type="ECO:0000313" key="14">
    <source>
        <dbReference type="Proteomes" id="UP000188268"/>
    </source>
</evidence>
<keyword evidence="4 11" id="KW-0732">Signal</keyword>
<dbReference type="AlphaFoldDB" id="A0A1R3ICG3"/>
<evidence type="ECO:0000259" key="12">
    <source>
        <dbReference type="PROSITE" id="PS50026"/>
    </source>
</evidence>
<keyword evidence="3" id="KW-0812">Transmembrane</keyword>
<feature type="chain" id="PRO_5012865022" description="non-specific serine/threonine protein kinase" evidence="11">
    <location>
        <begin position="28"/>
        <end position="752"/>
    </location>
</feature>
<dbReference type="OMA" id="SENICPQ"/>
<keyword evidence="10" id="KW-1015">Disulfide bond</keyword>
<gene>
    <name evidence="13" type="ORF">CCACVL1_13094</name>
</gene>
<sequence length="752" mass="82528">MMKSRCFPYSIFSLQILFISHVVVILGNPLPLSSPAEMPFLDMYATCQGEEFKCGNVSLGYPFSGGDIPYGCGHPDLELSCDDGAAMLEIKGVRYKVLHVDNHTQTLRIARQDLEFDLCDPVLEDSVLDSTLFNVSLPGYVKATLLYDCQLPSGLFGGLTCKSEEPHHKNISFVRGEMPPGLRPCSASVTVPMLQTSLPATGALDIYYQSVLKSLNEGFAVQWIEDGPECHRCRETHGICGFNFMNQTTCYCRNQFGYFPECSQGFELKCEDDVARIEMGENTLRILDLNHQQQILKVAREDYWDDYCPSKLINNTIDFDHFDYGPSLRNLTLFYGCSSTSLFLFLTNCSIDGVMMDVSYAVSSVLGDIRPGVCHGSVIVPISETAAENLEANPLTMNDALKGGFDLKWQVNNDQCKNCVDSEGACGYNQTTNSFICFCRNQTSETTCPLITQAGVLINAMNGMDMAYKTLSLSLKMCSPVLPTKPWFFITVALTLILHAPKSVFGNDYSSCSKSFSCGNLEDIGYPFWGSDRPASCGFPGFGLTCRSDQVPEMTIGEVTYQVLEINNNTRNIRLARSDYSENICPQYLRNTTLISGLAYSSDTQDIKLYYKCPSIPSTSSVLPTQFNCSINGTDNIIGYFVTRSITDPLIGSDSLGTCNNSVTVPLSTSQVSTVEANPNSANLTQALRAGFDLQWSANASTNCEPCLNSGGQCGQDINSAQFRCYCTNGTFPNNCNGTPLSPAAGTIPFLF</sequence>
<dbReference type="EC" id="2.7.11.1" evidence="2"/>
<comment type="caution">
    <text evidence="10">Lacks conserved residue(s) required for the propagation of feature annotation.</text>
</comment>
<dbReference type="PROSITE" id="PS50026">
    <property type="entry name" value="EGF_3"/>
    <property type="match status" value="1"/>
</dbReference>
<evidence type="ECO:0000313" key="13">
    <source>
        <dbReference type="EMBL" id="OMO80248.1"/>
    </source>
</evidence>
<comment type="subcellular location">
    <subcellularLocation>
        <location evidence="1">Membrane</location>
        <topology evidence="1">Single-pass membrane protein</topology>
    </subcellularLocation>
</comment>
<dbReference type="EMBL" id="AWWV01010317">
    <property type="protein sequence ID" value="OMO80248.1"/>
    <property type="molecule type" value="Genomic_DNA"/>
</dbReference>
<dbReference type="Proteomes" id="UP000188268">
    <property type="component" value="Unassembled WGS sequence"/>
</dbReference>
<evidence type="ECO:0000256" key="5">
    <source>
        <dbReference type="ARBA" id="ARBA00022989"/>
    </source>
</evidence>
<feature type="disulfide bond" evidence="10">
    <location>
        <begin position="704"/>
        <end position="714"/>
    </location>
</feature>
<comment type="caution">
    <text evidence="13">The sequence shown here is derived from an EMBL/GenBank/DDBJ whole genome shotgun (WGS) entry which is preliminary data.</text>
</comment>